<keyword evidence="9" id="KW-1185">Reference proteome</keyword>
<dbReference type="STRING" id="341454.A0A4S2MY68"/>
<evidence type="ECO:0000256" key="6">
    <source>
        <dbReference type="SAM" id="Phobius"/>
    </source>
</evidence>
<evidence type="ECO:0000256" key="5">
    <source>
        <dbReference type="SAM" id="MobiDB-lite"/>
    </source>
</evidence>
<evidence type="ECO:0000256" key="2">
    <source>
        <dbReference type="ARBA" id="ARBA00022692"/>
    </source>
</evidence>
<dbReference type="Proteomes" id="UP000298138">
    <property type="component" value="Unassembled WGS sequence"/>
</dbReference>
<evidence type="ECO:0000313" key="8">
    <source>
        <dbReference type="EMBL" id="TGZ81689.1"/>
    </source>
</evidence>
<dbReference type="PANTHER" id="PTHR23502">
    <property type="entry name" value="MAJOR FACILITATOR SUPERFAMILY"/>
    <property type="match status" value="1"/>
</dbReference>
<keyword evidence="4 6" id="KW-0472">Membrane</keyword>
<dbReference type="AlphaFoldDB" id="A0A4S2MY68"/>
<feature type="region of interest" description="Disordered" evidence="5">
    <location>
        <begin position="155"/>
        <end position="186"/>
    </location>
</feature>
<evidence type="ECO:0000256" key="4">
    <source>
        <dbReference type="ARBA" id="ARBA00023136"/>
    </source>
</evidence>
<feature type="transmembrane region" description="Helical" evidence="6">
    <location>
        <begin position="537"/>
        <end position="558"/>
    </location>
</feature>
<reference evidence="8 9" key="1">
    <citation type="submission" date="2019-04" db="EMBL/GenBank/DDBJ databases">
        <title>Comparative genomics and transcriptomics to analyze fruiting body development in filamentous ascomycetes.</title>
        <authorList>
            <consortium name="DOE Joint Genome Institute"/>
            <person name="Lutkenhaus R."/>
            <person name="Traeger S."/>
            <person name="Breuer J."/>
            <person name="Kuo A."/>
            <person name="Lipzen A."/>
            <person name="Pangilinan J."/>
            <person name="Dilworth D."/>
            <person name="Sandor L."/>
            <person name="Poggeler S."/>
            <person name="Barry K."/>
            <person name="Grigoriev I.V."/>
            <person name="Nowrousian M."/>
        </authorList>
    </citation>
    <scope>NUCLEOTIDE SEQUENCE [LARGE SCALE GENOMIC DNA]</scope>
    <source>
        <strain evidence="8 9">CBS 389.68</strain>
    </source>
</reference>
<dbReference type="GO" id="GO:0022857">
    <property type="term" value="F:transmembrane transporter activity"/>
    <property type="evidence" value="ECO:0007669"/>
    <property type="project" value="InterPro"/>
</dbReference>
<dbReference type="InterPro" id="IPR036259">
    <property type="entry name" value="MFS_trans_sf"/>
</dbReference>
<comment type="subcellular location">
    <subcellularLocation>
        <location evidence="1">Membrane</location>
        <topology evidence="1">Multi-pass membrane protein</topology>
    </subcellularLocation>
</comment>
<evidence type="ECO:0000313" key="9">
    <source>
        <dbReference type="Proteomes" id="UP000298138"/>
    </source>
</evidence>
<proteinExistence type="predicted"/>
<dbReference type="InterPro" id="IPR020846">
    <property type="entry name" value="MFS_dom"/>
</dbReference>
<feature type="transmembrane region" description="Helical" evidence="6">
    <location>
        <begin position="230"/>
        <end position="249"/>
    </location>
</feature>
<sequence>MSADTEKNTINCHEDPQSPGPSDSTSTLGHVVGTVQLYDEDDTVRLIPVPTSDPRDPLNLPKWRKIAILVTLTFYGITGLTAIATVGSIIPFMNMMYGNPAEYMPKLMGSSVNAGETGGPPGVSGAAAMGGGSAAMAGGISEDLSSGASFSGIPGLTSEGGSSESTGTSDSSRPVKRASAPKLPPDVKMKMAPPFESLSRISLLGSLPSLFMGVSNFITVPLSLAFGRRLLLLSMMAILTAGLVWAKFAENFEHHLAARCLVGLGTGSFESLGPLIVYDIFFLHQRGSAIGALWSFSGMFSFVLGIMCSEVVVAIGWRWLYGILACLSGVGLLAAILFVPETRHLRSIQNINGELVHTDAFGNVMAVKDHQLEKLKNQSGNSRSEYQPRTLSSDLSLIKGPYTWDECWKCCITMVKIAIVPNMLWVILLNSIIIAINISSSLVFADPLLSWQKGGNWESSKLGLATSGMIPAAFLSFFASGWLMDVITKRMSKRNGGVHEPEDRLASLVLPVLVLFVGCISFGVANQDTAKYHWMGSVVGLAFINFGFLCANTTLSVYAVEAYPQWAGPLLVMVCAFRNIISFAITFGVVDFVKKCGFDGAFGIYGGVTVAIALIGAPVFIWGKPLRKWCSRKFGM</sequence>
<feature type="transmembrane region" description="Helical" evidence="6">
    <location>
        <begin position="293"/>
        <end position="313"/>
    </location>
</feature>
<feature type="transmembrane region" description="Helical" evidence="6">
    <location>
        <begin position="66"/>
        <end position="90"/>
    </location>
</feature>
<dbReference type="Gene3D" id="1.20.1250.20">
    <property type="entry name" value="MFS general substrate transporter like domains"/>
    <property type="match status" value="1"/>
</dbReference>
<dbReference type="EMBL" id="ML220118">
    <property type="protein sequence ID" value="TGZ81689.1"/>
    <property type="molecule type" value="Genomic_DNA"/>
</dbReference>
<protein>
    <submittedName>
        <fullName evidence="8">MFS general substrate transporter</fullName>
    </submittedName>
</protein>
<feature type="transmembrane region" description="Helical" evidence="6">
    <location>
        <begin position="570"/>
        <end position="590"/>
    </location>
</feature>
<feature type="transmembrane region" description="Helical" evidence="6">
    <location>
        <begin position="602"/>
        <end position="623"/>
    </location>
</feature>
<feature type="region of interest" description="Disordered" evidence="5">
    <location>
        <begin position="1"/>
        <end position="28"/>
    </location>
</feature>
<evidence type="ECO:0000259" key="7">
    <source>
        <dbReference type="PROSITE" id="PS50850"/>
    </source>
</evidence>
<dbReference type="SUPFAM" id="SSF103473">
    <property type="entry name" value="MFS general substrate transporter"/>
    <property type="match status" value="1"/>
</dbReference>
<feature type="transmembrane region" description="Helical" evidence="6">
    <location>
        <begin position="505"/>
        <end position="525"/>
    </location>
</feature>
<organism evidence="8 9">
    <name type="scientific">Ascodesmis nigricans</name>
    <dbReference type="NCBI Taxonomy" id="341454"/>
    <lineage>
        <taxon>Eukaryota</taxon>
        <taxon>Fungi</taxon>
        <taxon>Dikarya</taxon>
        <taxon>Ascomycota</taxon>
        <taxon>Pezizomycotina</taxon>
        <taxon>Pezizomycetes</taxon>
        <taxon>Pezizales</taxon>
        <taxon>Ascodesmidaceae</taxon>
        <taxon>Ascodesmis</taxon>
    </lineage>
</organism>
<feature type="transmembrane region" description="Helical" evidence="6">
    <location>
        <begin position="198"/>
        <end position="218"/>
    </location>
</feature>
<dbReference type="InterPro" id="IPR011701">
    <property type="entry name" value="MFS"/>
</dbReference>
<keyword evidence="2 6" id="KW-0812">Transmembrane</keyword>
<feature type="compositionally biased region" description="Basic and acidic residues" evidence="5">
    <location>
        <begin position="1"/>
        <end position="16"/>
    </location>
</feature>
<accession>A0A4S2MY68</accession>
<feature type="transmembrane region" description="Helical" evidence="6">
    <location>
        <begin position="464"/>
        <end position="484"/>
    </location>
</feature>
<dbReference type="OrthoDB" id="268400at2759"/>
<feature type="transmembrane region" description="Helical" evidence="6">
    <location>
        <begin position="261"/>
        <end position="281"/>
    </location>
</feature>
<dbReference type="GO" id="GO:0005886">
    <property type="term" value="C:plasma membrane"/>
    <property type="evidence" value="ECO:0007669"/>
    <property type="project" value="TreeGrafter"/>
</dbReference>
<feature type="transmembrane region" description="Helical" evidence="6">
    <location>
        <begin position="319"/>
        <end position="339"/>
    </location>
</feature>
<dbReference type="PROSITE" id="PS50850">
    <property type="entry name" value="MFS"/>
    <property type="match status" value="1"/>
</dbReference>
<feature type="compositionally biased region" description="Low complexity" evidence="5">
    <location>
        <begin position="157"/>
        <end position="172"/>
    </location>
</feature>
<evidence type="ECO:0000256" key="1">
    <source>
        <dbReference type="ARBA" id="ARBA00004141"/>
    </source>
</evidence>
<evidence type="ECO:0000256" key="3">
    <source>
        <dbReference type="ARBA" id="ARBA00022989"/>
    </source>
</evidence>
<dbReference type="Pfam" id="PF07690">
    <property type="entry name" value="MFS_1"/>
    <property type="match status" value="1"/>
</dbReference>
<feature type="domain" description="Major facilitator superfamily (MFS) profile" evidence="7">
    <location>
        <begin position="123"/>
        <end position="628"/>
    </location>
</feature>
<dbReference type="PANTHER" id="PTHR23502:SF164">
    <property type="entry name" value="MAJOR FACILITATOR SUPERFAMILY (MFS) PROFILE DOMAIN-CONTAINING PROTEIN"/>
    <property type="match status" value="1"/>
</dbReference>
<keyword evidence="3 6" id="KW-1133">Transmembrane helix</keyword>
<gene>
    <name evidence="8" type="ORF">EX30DRAFT_371308</name>
</gene>
<feature type="transmembrane region" description="Helical" evidence="6">
    <location>
        <begin position="423"/>
        <end position="444"/>
    </location>
</feature>
<dbReference type="InParanoid" id="A0A4S2MY68"/>
<name>A0A4S2MY68_9PEZI</name>